<name>A0A7H0VJ81_9FLAO</name>
<dbReference type="RefSeq" id="WP_210760303.1">
    <property type="nucleotide sequence ID" value="NZ_CP060139.1"/>
</dbReference>
<dbReference type="EMBL" id="CP060139">
    <property type="protein sequence ID" value="QNR25779.1"/>
    <property type="molecule type" value="Genomic_DNA"/>
</dbReference>
<accession>A0A7H0VJ81</accession>
<proteinExistence type="predicted"/>
<gene>
    <name evidence="1" type="ORF">H4K34_08030</name>
</gene>
<dbReference type="Proteomes" id="UP000516305">
    <property type="component" value="Chromosome"/>
</dbReference>
<sequence length="441" mass="50727">MKQISLFLFCLLAIGLRGQYLDLELVNAKGQALAGVVAIDYLGKEYGPSNAKGSLRIPETAGSVVQLFKEGYYIKLLELDWTEMASRKVKVEMQSNAMELAEVEVQARAISFTDTLRVQDFDFQNDMLLVLGYDYLVMAQADLKALWSLRNRADYTSIERDPRGNLFLLSEDSASQVILRSDQLYFYPAVSRTQYGQYIEPLVAQIGKALIVRNNQMESMPLPISEMRAGTQGKSMSFPPFHNQGVQLFIYREGQEPEEFFFSVDTPAVMAAHQAFMHAYSIAAGIEKVYDMYGVWQHEKLFDLDVAQKMYQRGHAKYYPTPMFKVEEEYWLFDRYNDQLVVFDAQGHQKEALPFKIDDDYIAPLIIQDYQQKKLYALQKERGMVYLYSFEGKKLGGAQKVALFARETKVYDGKLYYIDEYNFMHLRESGISGIELAVRLF</sequence>
<dbReference type="AlphaFoldDB" id="A0A7H0VJ81"/>
<organism evidence="1 2">
    <name type="scientific">Croceimicrobium hydrocarbonivorans</name>
    <dbReference type="NCBI Taxonomy" id="2761580"/>
    <lineage>
        <taxon>Bacteria</taxon>
        <taxon>Pseudomonadati</taxon>
        <taxon>Bacteroidota</taxon>
        <taxon>Flavobacteriia</taxon>
        <taxon>Flavobacteriales</taxon>
        <taxon>Owenweeksiaceae</taxon>
        <taxon>Croceimicrobium</taxon>
    </lineage>
</organism>
<evidence type="ECO:0000313" key="1">
    <source>
        <dbReference type="EMBL" id="QNR25779.1"/>
    </source>
</evidence>
<keyword evidence="2" id="KW-1185">Reference proteome</keyword>
<dbReference type="KEGG" id="chyd:H4K34_08030"/>
<evidence type="ECO:0000313" key="2">
    <source>
        <dbReference type="Proteomes" id="UP000516305"/>
    </source>
</evidence>
<reference evidence="1 2" key="1">
    <citation type="submission" date="2020-08" db="EMBL/GenBank/DDBJ databases">
        <title>Croceimicrobium hydrocarbonivorans gen. nov., sp. nov., a novel marine bacterium isolated from a bacterial consortium that degrades polyethylene terephthalate.</title>
        <authorList>
            <person name="Liu R."/>
        </authorList>
    </citation>
    <scope>NUCLEOTIDE SEQUENCE [LARGE SCALE GENOMIC DNA]</scope>
    <source>
        <strain evidence="1 2">A20-9</strain>
    </source>
</reference>
<protein>
    <submittedName>
        <fullName evidence="1">Uncharacterized protein</fullName>
    </submittedName>
</protein>